<dbReference type="SUPFAM" id="SSF52374">
    <property type="entry name" value="Nucleotidylyl transferase"/>
    <property type="match status" value="1"/>
</dbReference>
<evidence type="ECO:0000256" key="5">
    <source>
        <dbReference type="ARBA" id="ARBA00012393"/>
    </source>
</evidence>
<dbReference type="PIRSF" id="PIRSF004491">
    <property type="entry name" value="FAD_Synth"/>
    <property type="match status" value="1"/>
</dbReference>
<keyword evidence="13" id="KW-0274">FAD</keyword>
<dbReference type="UniPathway" id="UPA00276">
    <property type="reaction ID" value="UER00406"/>
</dbReference>
<evidence type="ECO:0000256" key="10">
    <source>
        <dbReference type="ARBA" id="ARBA00022695"/>
    </source>
</evidence>
<dbReference type="UniPathway" id="UPA00277">
    <property type="reaction ID" value="UER00407"/>
</dbReference>
<dbReference type="FunFam" id="3.40.50.620:FF:000021">
    <property type="entry name" value="Riboflavin biosynthesis protein"/>
    <property type="match status" value="1"/>
</dbReference>
<protein>
    <recommendedName>
        <fullName evidence="6">Bifunctional riboflavin kinase/FMN adenylyltransferase</fullName>
        <ecNumber evidence="4">2.7.1.26</ecNumber>
        <ecNumber evidence="5">2.7.7.2</ecNumber>
    </recommendedName>
</protein>
<dbReference type="InterPro" id="IPR015864">
    <property type="entry name" value="FAD_synthase"/>
</dbReference>
<dbReference type="SUPFAM" id="SSF82114">
    <property type="entry name" value="Riboflavin kinase-like"/>
    <property type="match status" value="1"/>
</dbReference>
<name>A0A0F9N4N4_9ZZZZ</name>
<dbReference type="EMBL" id="LAZR01003977">
    <property type="protein sequence ID" value="KKN12934.1"/>
    <property type="molecule type" value="Genomic_DNA"/>
</dbReference>
<accession>A0A0F9N4N4</accession>
<dbReference type="PROSITE" id="PS51257">
    <property type="entry name" value="PROKAR_LIPOPROTEIN"/>
    <property type="match status" value="1"/>
</dbReference>
<dbReference type="NCBIfam" id="TIGR00083">
    <property type="entry name" value="ribF"/>
    <property type="match status" value="1"/>
</dbReference>
<evidence type="ECO:0000256" key="4">
    <source>
        <dbReference type="ARBA" id="ARBA00012105"/>
    </source>
</evidence>
<sequence length="324" mass="37056">MVIEKSKRNFVCIQGGLSCPKYKSFYYFKYVVTVQSISKYDELHPTAITIGTFDGVHIGHRKILERLMKTSERVNLKSTVLTFFPHPRMVLQKDVDIKLLNTIGEKSNILKEMGLDQLIIHPFTKDFSRLSATEFVRDILVNKLKIKKIIIGYDHRFGRNRNANISDLRAFGTTLDFEVEEISAQEIDEVSVSSTKIRKALNDGDIPTANAYLGYHYMLTGNVLKGKGLGRQINFPTANLNIPEKYKLVPKNGVYAVQSELFGKTVYGMMNIGYNPTVSGDGKVSIEVHYFDFDDCTAYVMNTSLHRSMPLRNNYRKIKKLRFR</sequence>
<dbReference type="GO" id="GO:0006747">
    <property type="term" value="P:FAD biosynthetic process"/>
    <property type="evidence" value="ECO:0007669"/>
    <property type="project" value="UniProtKB-UniPathway"/>
</dbReference>
<evidence type="ECO:0000256" key="1">
    <source>
        <dbReference type="ARBA" id="ARBA00004726"/>
    </source>
</evidence>
<dbReference type="InterPro" id="IPR015865">
    <property type="entry name" value="Riboflavin_kinase_bac/euk"/>
</dbReference>
<dbReference type="GO" id="GO:0005524">
    <property type="term" value="F:ATP binding"/>
    <property type="evidence" value="ECO:0007669"/>
    <property type="project" value="UniProtKB-KW"/>
</dbReference>
<evidence type="ECO:0000256" key="6">
    <source>
        <dbReference type="ARBA" id="ARBA00018483"/>
    </source>
</evidence>
<comment type="pathway">
    <text evidence="1">Cofactor biosynthesis; FAD biosynthesis; FAD from FMN: step 1/1.</text>
</comment>
<dbReference type="AlphaFoldDB" id="A0A0F9N4N4"/>
<dbReference type="GO" id="GO:0009231">
    <property type="term" value="P:riboflavin biosynthetic process"/>
    <property type="evidence" value="ECO:0007669"/>
    <property type="project" value="InterPro"/>
</dbReference>
<dbReference type="CDD" id="cd02064">
    <property type="entry name" value="FAD_synthetase_N"/>
    <property type="match status" value="1"/>
</dbReference>
<dbReference type="InterPro" id="IPR002606">
    <property type="entry name" value="Riboflavin_kinase_bac"/>
</dbReference>
<keyword evidence="9" id="KW-0808">Transferase</keyword>
<comment type="caution">
    <text evidence="17">The sequence shown here is derived from an EMBL/GenBank/DDBJ whole genome shotgun (WGS) entry which is preliminary data.</text>
</comment>
<dbReference type="EC" id="2.7.1.26" evidence="4"/>
<dbReference type="GO" id="GO:0008531">
    <property type="term" value="F:riboflavin kinase activity"/>
    <property type="evidence" value="ECO:0007669"/>
    <property type="project" value="UniProtKB-EC"/>
</dbReference>
<keyword evidence="11" id="KW-0547">Nucleotide-binding</keyword>
<keyword evidence="14" id="KW-0067">ATP-binding</keyword>
<evidence type="ECO:0000256" key="11">
    <source>
        <dbReference type="ARBA" id="ARBA00022741"/>
    </source>
</evidence>
<evidence type="ECO:0000256" key="3">
    <source>
        <dbReference type="ARBA" id="ARBA00010214"/>
    </source>
</evidence>
<evidence type="ECO:0000256" key="15">
    <source>
        <dbReference type="ARBA" id="ARBA00023268"/>
    </source>
</evidence>
<evidence type="ECO:0000256" key="7">
    <source>
        <dbReference type="ARBA" id="ARBA00022630"/>
    </source>
</evidence>
<keyword evidence="15" id="KW-0511">Multifunctional enzyme</keyword>
<comment type="similarity">
    <text evidence="3">Belongs to the RibF family.</text>
</comment>
<feature type="domain" description="Riboflavin kinase" evidence="16">
    <location>
        <begin position="212"/>
        <end position="306"/>
    </location>
</feature>
<keyword evidence="10" id="KW-0548">Nucleotidyltransferase</keyword>
<evidence type="ECO:0000256" key="14">
    <source>
        <dbReference type="ARBA" id="ARBA00022840"/>
    </source>
</evidence>
<reference evidence="17" key="1">
    <citation type="journal article" date="2015" name="Nature">
        <title>Complex archaea that bridge the gap between prokaryotes and eukaryotes.</title>
        <authorList>
            <person name="Spang A."/>
            <person name="Saw J.H."/>
            <person name="Jorgensen S.L."/>
            <person name="Zaremba-Niedzwiedzka K."/>
            <person name="Martijn J."/>
            <person name="Lind A.E."/>
            <person name="van Eijk R."/>
            <person name="Schleper C."/>
            <person name="Guy L."/>
            <person name="Ettema T.J."/>
        </authorList>
    </citation>
    <scope>NUCLEOTIDE SEQUENCE</scope>
</reference>
<dbReference type="GO" id="GO:0003919">
    <property type="term" value="F:FMN adenylyltransferase activity"/>
    <property type="evidence" value="ECO:0007669"/>
    <property type="project" value="UniProtKB-EC"/>
</dbReference>
<proteinExistence type="inferred from homology"/>
<dbReference type="GO" id="GO:0009398">
    <property type="term" value="P:FMN biosynthetic process"/>
    <property type="evidence" value="ECO:0007669"/>
    <property type="project" value="UniProtKB-UniPathway"/>
</dbReference>
<dbReference type="InterPro" id="IPR023465">
    <property type="entry name" value="Riboflavin_kinase_dom_sf"/>
</dbReference>
<gene>
    <name evidence="17" type="ORF">LCGC14_1011500</name>
</gene>
<dbReference type="SMART" id="SM00904">
    <property type="entry name" value="Flavokinase"/>
    <property type="match status" value="1"/>
</dbReference>
<evidence type="ECO:0000256" key="8">
    <source>
        <dbReference type="ARBA" id="ARBA00022643"/>
    </source>
</evidence>
<comment type="pathway">
    <text evidence="2">Cofactor biosynthesis; FMN biosynthesis; FMN from riboflavin (ATP route): step 1/1.</text>
</comment>
<evidence type="ECO:0000256" key="2">
    <source>
        <dbReference type="ARBA" id="ARBA00005201"/>
    </source>
</evidence>
<keyword evidence="12" id="KW-0418">Kinase</keyword>
<evidence type="ECO:0000313" key="17">
    <source>
        <dbReference type="EMBL" id="KKN12934.1"/>
    </source>
</evidence>
<dbReference type="PANTHER" id="PTHR22749">
    <property type="entry name" value="RIBOFLAVIN KINASE/FMN ADENYLYLTRANSFERASE"/>
    <property type="match status" value="1"/>
</dbReference>
<dbReference type="Pfam" id="PF01687">
    <property type="entry name" value="Flavokinase"/>
    <property type="match status" value="1"/>
</dbReference>
<organism evidence="17">
    <name type="scientific">marine sediment metagenome</name>
    <dbReference type="NCBI Taxonomy" id="412755"/>
    <lineage>
        <taxon>unclassified sequences</taxon>
        <taxon>metagenomes</taxon>
        <taxon>ecological metagenomes</taxon>
    </lineage>
</organism>
<dbReference type="InterPro" id="IPR014729">
    <property type="entry name" value="Rossmann-like_a/b/a_fold"/>
</dbReference>
<evidence type="ECO:0000256" key="12">
    <source>
        <dbReference type="ARBA" id="ARBA00022777"/>
    </source>
</evidence>
<keyword evidence="7" id="KW-0285">Flavoprotein</keyword>
<dbReference type="EC" id="2.7.7.2" evidence="5"/>
<dbReference type="Pfam" id="PF06574">
    <property type="entry name" value="FAD_syn"/>
    <property type="match status" value="1"/>
</dbReference>
<dbReference type="PANTHER" id="PTHR22749:SF6">
    <property type="entry name" value="RIBOFLAVIN KINASE"/>
    <property type="match status" value="1"/>
</dbReference>
<dbReference type="InterPro" id="IPR023468">
    <property type="entry name" value="Riboflavin_kinase"/>
</dbReference>
<keyword evidence="8" id="KW-0288">FMN</keyword>
<dbReference type="Gene3D" id="3.40.50.620">
    <property type="entry name" value="HUPs"/>
    <property type="match status" value="1"/>
</dbReference>
<dbReference type="Gene3D" id="2.40.30.30">
    <property type="entry name" value="Riboflavin kinase-like"/>
    <property type="match status" value="1"/>
</dbReference>
<evidence type="ECO:0000256" key="13">
    <source>
        <dbReference type="ARBA" id="ARBA00022827"/>
    </source>
</evidence>
<evidence type="ECO:0000259" key="16">
    <source>
        <dbReference type="SMART" id="SM00904"/>
    </source>
</evidence>
<evidence type="ECO:0000256" key="9">
    <source>
        <dbReference type="ARBA" id="ARBA00022679"/>
    </source>
</evidence>